<accession>A0A177DTP1</accession>
<dbReference type="STRING" id="5599.A0A177DTP1"/>
<dbReference type="PANTHER" id="PTHR21308">
    <property type="entry name" value="PHYTANOYL-COA ALPHA-HYDROXYLASE"/>
    <property type="match status" value="1"/>
</dbReference>
<evidence type="ECO:0000313" key="3">
    <source>
        <dbReference type="Proteomes" id="UP000077248"/>
    </source>
</evidence>
<dbReference type="Gene3D" id="2.60.120.620">
    <property type="entry name" value="q2cbj1_9rhob like domain"/>
    <property type="match status" value="1"/>
</dbReference>
<dbReference type="AlphaFoldDB" id="A0A177DTP1"/>
<organism evidence="2 3">
    <name type="scientific">Alternaria alternata</name>
    <name type="common">Alternaria rot fungus</name>
    <name type="synonym">Torula alternata</name>
    <dbReference type="NCBI Taxonomy" id="5599"/>
    <lineage>
        <taxon>Eukaryota</taxon>
        <taxon>Fungi</taxon>
        <taxon>Dikarya</taxon>
        <taxon>Ascomycota</taxon>
        <taxon>Pezizomycotina</taxon>
        <taxon>Dothideomycetes</taxon>
        <taxon>Pleosporomycetidae</taxon>
        <taxon>Pleosporales</taxon>
        <taxon>Pleosporineae</taxon>
        <taxon>Pleosporaceae</taxon>
        <taxon>Alternaria</taxon>
        <taxon>Alternaria sect. Alternaria</taxon>
        <taxon>Alternaria alternata complex</taxon>
    </lineage>
</organism>
<dbReference type="GeneID" id="29121150"/>
<protein>
    <recommendedName>
        <fullName evidence="4">Phytanoyl-CoA dioxygenase-like protein</fullName>
    </recommendedName>
</protein>
<dbReference type="InterPro" id="IPR008775">
    <property type="entry name" value="Phytyl_CoA_dOase-like"/>
</dbReference>
<evidence type="ECO:0008006" key="4">
    <source>
        <dbReference type="Google" id="ProtNLM"/>
    </source>
</evidence>
<sequence>MHSTKDGQSNSHSGYDQPPIGPRLFSVKKPPSLDDFKKLTTESVPCHYPLAKAVELNVPIYHLPDYHSLSPEERSALQDEWYHILLSGPGVFVTKDLYKDTSLLEKVNRVYANIIAEEKKVAGKRGDHFAGAGANDRIWNSLSKHCLQDPESFATYYANPWLPLISEAWLGPHHRLTSQVNIVKPGAKAQISHRDYHIGFQDNQSCERFPKAMQVASQFLTLQGAVAHSAMPVESGPTRLLPFSQKFEEGYMAYRIPEFADYFLEKYVSMPLEMGDGLFFNPALFHAAGQNDSADINRSANLLQISSAFGKPMESVDTYALVEKTWDAMSTMYQKEGLSDELRALVSVVAEGYPFPTNLDRRVPETAGMAPESEQDVLVKNLKKKDTRQAVLDILATMRRESMA</sequence>
<reference evidence="2 3" key="1">
    <citation type="submission" date="2016-05" db="EMBL/GenBank/DDBJ databases">
        <title>Comparative analysis of secretome profiles of manganese(II)-oxidizing ascomycete fungi.</title>
        <authorList>
            <consortium name="DOE Joint Genome Institute"/>
            <person name="Zeiner C.A."/>
            <person name="Purvine S.O."/>
            <person name="Zink E.M."/>
            <person name="Wu S."/>
            <person name="Pasa-Tolic L."/>
            <person name="Chaput D.L."/>
            <person name="Haridas S."/>
            <person name="Grigoriev I.V."/>
            <person name="Santelli C.M."/>
            <person name="Hansel C.M."/>
        </authorList>
    </citation>
    <scope>NUCLEOTIDE SEQUENCE [LARGE SCALE GENOMIC DNA]</scope>
    <source>
        <strain evidence="2 3">SRC1lrK2f</strain>
    </source>
</reference>
<feature type="region of interest" description="Disordered" evidence="1">
    <location>
        <begin position="1"/>
        <end position="21"/>
    </location>
</feature>
<dbReference type="VEuPathDB" id="FungiDB:CC77DRAFT_958913"/>
<dbReference type="SUPFAM" id="SSF51197">
    <property type="entry name" value="Clavaminate synthase-like"/>
    <property type="match status" value="1"/>
</dbReference>
<dbReference type="GO" id="GO:0001561">
    <property type="term" value="P:fatty acid alpha-oxidation"/>
    <property type="evidence" value="ECO:0007669"/>
    <property type="project" value="InterPro"/>
</dbReference>
<proteinExistence type="predicted"/>
<gene>
    <name evidence="2" type="ORF">CC77DRAFT_958913</name>
</gene>
<dbReference type="RefSeq" id="XP_018388031.1">
    <property type="nucleotide sequence ID" value="XM_018535556.1"/>
</dbReference>
<dbReference type="Proteomes" id="UP000077248">
    <property type="component" value="Unassembled WGS sequence"/>
</dbReference>
<evidence type="ECO:0000313" key="2">
    <source>
        <dbReference type="EMBL" id="OAG22610.1"/>
    </source>
</evidence>
<dbReference type="OMA" id="DYHLGFL"/>
<dbReference type="GO" id="GO:0048244">
    <property type="term" value="F:phytanoyl-CoA dioxygenase activity"/>
    <property type="evidence" value="ECO:0007669"/>
    <property type="project" value="InterPro"/>
</dbReference>
<dbReference type="Pfam" id="PF05721">
    <property type="entry name" value="PhyH"/>
    <property type="match status" value="1"/>
</dbReference>
<dbReference type="KEGG" id="aalt:CC77DRAFT_958913"/>
<dbReference type="PANTHER" id="PTHR21308:SF8">
    <property type="entry name" value="PHYTANOYL-COA DIOXYGENASE FAMILY PROTEIN (AFU_ORTHOLOGUE AFUA_2G09620)"/>
    <property type="match status" value="1"/>
</dbReference>
<dbReference type="InterPro" id="IPR047128">
    <property type="entry name" value="PhyH"/>
</dbReference>
<dbReference type="EMBL" id="KV441474">
    <property type="protein sequence ID" value="OAG22610.1"/>
    <property type="molecule type" value="Genomic_DNA"/>
</dbReference>
<evidence type="ECO:0000256" key="1">
    <source>
        <dbReference type="SAM" id="MobiDB-lite"/>
    </source>
</evidence>
<feature type="compositionally biased region" description="Polar residues" evidence="1">
    <location>
        <begin position="1"/>
        <end position="14"/>
    </location>
</feature>
<keyword evidence="3" id="KW-1185">Reference proteome</keyword>
<name>A0A177DTP1_ALTAL</name>